<feature type="region of interest" description="Disordered" evidence="1">
    <location>
        <begin position="1"/>
        <end position="39"/>
    </location>
</feature>
<evidence type="ECO:0000313" key="3">
    <source>
        <dbReference type="Proteomes" id="UP000256970"/>
    </source>
</evidence>
<accession>A0A383VJJ2</accession>
<evidence type="ECO:0000313" key="2">
    <source>
        <dbReference type="EMBL" id="SZX65698.1"/>
    </source>
</evidence>
<dbReference type="EMBL" id="FNXT01000661">
    <property type="protein sequence ID" value="SZX65698.1"/>
    <property type="molecule type" value="Genomic_DNA"/>
</dbReference>
<dbReference type="PANTHER" id="PTHR40429:SF1">
    <property type="entry name" value="FLAGELLAR ASSOCIATED PROTEIN"/>
    <property type="match status" value="1"/>
</dbReference>
<dbReference type="AlphaFoldDB" id="A0A383VJJ2"/>
<protein>
    <submittedName>
        <fullName evidence="2">Uncharacterized protein</fullName>
    </submittedName>
</protein>
<organism evidence="2 3">
    <name type="scientific">Tetradesmus obliquus</name>
    <name type="common">Green alga</name>
    <name type="synonym">Acutodesmus obliquus</name>
    <dbReference type="NCBI Taxonomy" id="3088"/>
    <lineage>
        <taxon>Eukaryota</taxon>
        <taxon>Viridiplantae</taxon>
        <taxon>Chlorophyta</taxon>
        <taxon>core chlorophytes</taxon>
        <taxon>Chlorophyceae</taxon>
        <taxon>CS clade</taxon>
        <taxon>Sphaeropleales</taxon>
        <taxon>Scenedesmaceae</taxon>
        <taxon>Tetradesmus</taxon>
    </lineage>
</organism>
<name>A0A383VJJ2_TETOB</name>
<evidence type="ECO:0000256" key="1">
    <source>
        <dbReference type="SAM" id="MobiDB-lite"/>
    </source>
</evidence>
<sequence>MAQQQHGTRSTFGPQAVSNRASSPTTKFGSGGRTTKTWDKAWESTLLGRTSPWATTMVKSSIGSQAESRCKSAPAHKIPTAALHDKPRSPNIGPGAYNTPTDTLGLQCVESQRPRSAAYKLGTSPRWCEFKGALTGGPAQPVLVNSRLPVGYLGDAPAWSFHGPQQRRPLTAAGSSSGSSSLCCPLAPTSASSPGPGAYAAACSAFGRQVPSSALSSPAASVPQAQRDKLMRQALPRGQQQALMGHASPGPCYPQASRARSSTGMKFGSSDRFSDTKPAAALKKSPSSNSSRSNGGGSSSGGNTARSASGAGQAAGSAGRDSAAAAWPFSSPGPGAYIV</sequence>
<keyword evidence="3" id="KW-1185">Reference proteome</keyword>
<feature type="compositionally biased region" description="Low complexity" evidence="1">
    <location>
        <begin position="301"/>
        <end position="326"/>
    </location>
</feature>
<feature type="region of interest" description="Disordered" evidence="1">
    <location>
        <begin position="236"/>
        <end position="339"/>
    </location>
</feature>
<reference evidence="2 3" key="1">
    <citation type="submission" date="2016-10" db="EMBL/GenBank/DDBJ databases">
        <authorList>
            <person name="Cai Z."/>
        </authorList>
    </citation>
    <scope>NUCLEOTIDE SEQUENCE [LARGE SCALE GENOMIC DNA]</scope>
</reference>
<dbReference type="PANTHER" id="PTHR40429">
    <property type="entry name" value="FLAGELLAR ASSOCIATED PROTEIN"/>
    <property type="match status" value="1"/>
</dbReference>
<proteinExistence type="predicted"/>
<gene>
    <name evidence="2" type="ORF">BQ4739_LOCUS6169</name>
</gene>
<feature type="compositionally biased region" description="Polar residues" evidence="1">
    <location>
        <begin position="1"/>
        <end position="28"/>
    </location>
</feature>
<dbReference type="Proteomes" id="UP000256970">
    <property type="component" value="Unassembled WGS sequence"/>
</dbReference>